<comment type="caution">
    <text evidence="1">The sequence shown here is derived from an EMBL/GenBank/DDBJ whole genome shotgun (WGS) entry which is preliminary data.</text>
</comment>
<evidence type="ECO:0000313" key="3">
    <source>
        <dbReference type="EMBL" id="MST93195.1"/>
    </source>
</evidence>
<evidence type="ECO:0000313" key="2">
    <source>
        <dbReference type="EMBL" id="KUE75487.1"/>
    </source>
</evidence>
<dbReference type="RefSeq" id="WP_009322985.1">
    <property type="nucleotide sequence ID" value="NZ_CATXDA010000002.1"/>
</dbReference>
<dbReference type="AlphaFoldDB" id="A0A0D8IV51"/>
<evidence type="ECO:0000313" key="6">
    <source>
        <dbReference type="Proteomes" id="UP000053433"/>
    </source>
</evidence>
<accession>A0A0W7TP41</accession>
<organism evidence="1 5">
    <name type="scientific">Ruthenibacterium lactatiformans</name>
    <dbReference type="NCBI Taxonomy" id="1550024"/>
    <lineage>
        <taxon>Bacteria</taxon>
        <taxon>Bacillati</taxon>
        <taxon>Bacillota</taxon>
        <taxon>Clostridia</taxon>
        <taxon>Eubacteriales</taxon>
        <taxon>Oscillospiraceae</taxon>
        <taxon>Ruthenibacterium</taxon>
    </lineage>
</organism>
<dbReference type="Proteomes" id="UP000431913">
    <property type="component" value="Unassembled WGS sequence"/>
</dbReference>
<dbReference type="EMBL" id="JXXK01000049">
    <property type="protein sequence ID" value="KJF38349.1"/>
    <property type="molecule type" value="Genomic_DNA"/>
</dbReference>
<proteinExistence type="predicted"/>
<evidence type="ECO:0000313" key="4">
    <source>
        <dbReference type="EMBL" id="MTS26672.1"/>
    </source>
</evidence>
<gene>
    <name evidence="2" type="ORF">ASJ35_13285</name>
    <name evidence="3" type="ORF">FYJ76_14865</name>
    <name evidence="4" type="ORF">GMD59_05150</name>
    <name evidence="1" type="ORF">TQ39_18595</name>
</gene>
<protein>
    <submittedName>
        <fullName evidence="1">Uncharacterized protein</fullName>
    </submittedName>
</protein>
<reference evidence="3 7" key="4">
    <citation type="submission" date="2019-08" db="EMBL/GenBank/DDBJ databases">
        <title>In-depth cultivation of the pig gut microbiome towards novel bacterial diversity and tailored functional studies.</title>
        <authorList>
            <person name="Wylensek D."/>
            <person name="Hitch T.C.A."/>
            <person name="Clavel T."/>
        </authorList>
    </citation>
    <scope>NUCLEOTIDE SEQUENCE [LARGE SCALE GENOMIC DNA]</scope>
    <source>
        <strain evidence="3 7">WCA3-601-WT-6J</strain>
    </source>
</reference>
<evidence type="ECO:0000313" key="7">
    <source>
        <dbReference type="Proteomes" id="UP000431913"/>
    </source>
</evidence>
<sequence length="67" mass="8069">MADELEDVLYYLTRSDDESAESFWDMTKEKAEQNWNRMQNSLQGKCRREDMMKRAGSSVAHWKKFMK</sequence>
<evidence type="ECO:0000313" key="5">
    <source>
        <dbReference type="Proteomes" id="UP000032483"/>
    </source>
</evidence>
<reference evidence="2 6" key="2">
    <citation type="submission" date="2015-10" db="EMBL/GenBank/DDBJ databases">
        <title>A novel member of the family Ruminococcaceae isolated from human faeces.</title>
        <authorList>
            <person name="Shkoporov A.N."/>
            <person name="Chaplin A.V."/>
            <person name="Motuzova O.V."/>
            <person name="Kafarskaia L.I."/>
            <person name="Efimov B.A."/>
        </authorList>
    </citation>
    <scope>NUCLEOTIDE SEQUENCE [LARGE SCALE GENOMIC DNA]</scope>
    <source>
        <strain evidence="2 6">668</strain>
    </source>
</reference>
<dbReference type="Proteomes" id="UP000032483">
    <property type="component" value="Unassembled WGS sequence"/>
</dbReference>
<reference evidence="1" key="1">
    <citation type="submission" date="2015-02" db="EMBL/GenBank/DDBJ databases">
        <title>A novel member of the family Ruminococcaceae isolated from human feces.</title>
        <authorList>
            <person name="Shkoporov A.N."/>
            <person name="Chaplin A.V."/>
            <person name="Motuzova O.V."/>
            <person name="Kafarskaia L.I."/>
            <person name="Khokhlova E.V."/>
            <person name="Efimov B.A."/>
        </authorList>
    </citation>
    <scope>NUCLEOTIDE SEQUENCE [LARGE SCALE GENOMIC DNA]</scope>
    <source>
        <strain evidence="1">585-1</strain>
    </source>
</reference>
<dbReference type="EMBL" id="WMZU01000005">
    <property type="protein sequence ID" value="MTS26672.1"/>
    <property type="molecule type" value="Genomic_DNA"/>
</dbReference>
<evidence type="ECO:0000313" key="1">
    <source>
        <dbReference type="EMBL" id="KJF38349.1"/>
    </source>
</evidence>
<dbReference type="EMBL" id="VUNJ01000021">
    <property type="protein sequence ID" value="MST93195.1"/>
    <property type="molecule type" value="Genomic_DNA"/>
</dbReference>
<keyword evidence="5" id="KW-1185">Reference proteome</keyword>
<dbReference type="Proteomes" id="UP000053433">
    <property type="component" value="Unassembled WGS sequence"/>
</dbReference>
<evidence type="ECO:0000313" key="8">
    <source>
        <dbReference type="Proteomes" id="UP000472755"/>
    </source>
</evidence>
<dbReference type="GeneID" id="42858545"/>
<accession>A0A0D8IV51</accession>
<name>A0A0D8IV51_9FIRM</name>
<dbReference type="Proteomes" id="UP000472755">
    <property type="component" value="Unassembled WGS sequence"/>
</dbReference>
<dbReference type="EMBL" id="LMUA01000020">
    <property type="protein sequence ID" value="KUE75487.1"/>
    <property type="molecule type" value="Genomic_DNA"/>
</dbReference>
<reference evidence="4 8" key="3">
    <citation type="journal article" date="2019" name="Nat. Med.">
        <title>A library of human gut bacterial isolates paired with longitudinal multiomics data enables mechanistic microbiome research.</title>
        <authorList>
            <person name="Poyet M."/>
            <person name="Groussin M."/>
            <person name="Gibbons S.M."/>
            <person name="Avila-Pacheco J."/>
            <person name="Jiang X."/>
            <person name="Kearney S.M."/>
            <person name="Perrotta A.R."/>
            <person name="Berdy B."/>
            <person name="Zhao S."/>
            <person name="Lieberman T.D."/>
            <person name="Swanson P.K."/>
            <person name="Smith M."/>
            <person name="Roesemann S."/>
            <person name="Alexander J.E."/>
            <person name="Rich S.A."/>
            <person name="Livny J."/>
            <person name="Vlamakis H."/>
            <person name="Clish C."/>
            <person name="Bullock K."/>
            <person name="Deik A."/>
            <person name="Scott J."/>
            <person name="Pierce K.A."/>
            <person name="Xavier R.J."/>
            <person name="Alm E.J."/>
        </authorList>
    </citation>
    <scope>NUCLEOTIDE SEQUENCE [LARGE SCALE GENOMIC DNA]</scope>
    <source>
        <strain evidence="4 8">BIOML-A4</strain>
    </source>
</reference>